<dbReference type="Proteomes" id="UP001159427">
    <property type="component" value="Unassembled WGS sequence"/>
</dbReference>
<organism evidence="3 4">
    <name type="scientific">Porites evermanni</name>
    <dbReference type="NCBI Taxonomy" id="104178"/>
    <lineage>
        <taxon>Eukaryota</taxon>
        <taxon>Metazoa</taxon>
        <taxon>Cnidaria</taxon>
        <taxon>Anthozoa</taxon>
        <taxon>Hexacorallia</taxon>
        <taxon>Scleractinia</taxon>
        <taxon>Fungiina</taxon>
        <taxon>Poritidae</taxon>
        <taxon>Porites</taxon>
    </lineage>
</organism>
<dbReference type="EMBL" id="CALNXI010000174">
    <property type="protein sequence ID" value="CAH3021249.1"/>
    <property type="molecule type" value="Genomic_DNA"/>
</dbReference>
<evidence type="ECO:0000256" key="2">
    <source>
        <dbReference type="SAM" id="MobiDB-lite"/>
    </source>
</evidence>
<dbReference type="Gene3D" id="3.30.70.1820">
    <property type="entry name" value="L1 transposable element, RRM domain"/>
    <property type="match status" value="1"/>
</dbReference>
<comment type="caution">
    <text evidence="3">The sequence shown here is derived from an EMBL/GenBank/DDBJ whole genome shotgun (WGS) entry which is preliminary data.</text>
</comment>
<reference evidence="3 4" key="1">
    <citation type="submission" date="2022-05" db="EMBL/GenBank/DDBJ databases">
        <authorList>
            <consortium name="Genoscope - CEA"/>
            <person name="William W."/>
        </authorList>
    </citation>
    <scope>NUCLEOTIDE SEQUENCE [LARGE SCALE GENOMIC DNA]</scope>
</reference>
<feature type="coiled-coil region" evidence="1">
    <location>
        <begin position="42"/>
        <end position="90"/>
    </location>
</feature>
<gene>
    <name evidence="3" type="ORF">PEVE_00010482</name>
</gene>
<accession>A0ABN8LVW3</accession>
<proteinExistence type="predicted"/>
<sequence length="290" mass="33347">MALMSATKRGKQKQQAEVSEEEDFETFVRESLGQLSKGQKQISNLKAKVKQNETALDKISSQFKTINDSFEELKGELHDARCKVDEMESSVRNILSNHLDMDPEIENTHRVGPRNDDKPRVIICKFFHRPQRYKVIQKKRDLEDGIWVTEDLVWEDREAKKELKKVMKEAFENAKKPRFARGKLNIDGALYRKTTIAKEYLNLIHSEGFNPLVLEATRVTESTTSCIDHILSNFVSSSTSGSIAIEIADHLPVFTLSYDPTLSPFPNKIEIRDFKRFDNIAFQKALRNAN</sequence>
<evidence type="ECO:0000256" key="1">
    <source>
        <dbReference type="SAM" id="Coils"/>
    </source>
</evidence>
<protein>
    <submittedName>
        <fullName evidence="3">Uncharacterized protein</fullName>
    </submittedName>
</protein>
<name>A0ABN8LVW3_9CNID</name>
<evidence type="ECO:0000313" key="3">
    <source>
        <dbReference type="EMBL" id="CAH3021249.1"/>
    </source>
</evidence>
<keyword evidence="1" id="KW-0175">Coiled coil</keyword>
<evidence type="ECO:0000313" key="4">
    <source>
        <dbReference type="Proteomes" id="UP001159427"/>
    </source>
</evidence>
<keyword evidence="4" id="KW-1185">Reference proteome</keyword>
<feature type="region of interest" description="Disordered" evidence="2">
    <location>
        <begin position="1"/>
        <end position="23"/>
    </location>
</feature>